<evidence type="ECO:0000259" key="2">
    <source>
        <dbReference type="Pfam" id="PF04773"/>
    </source>
</evidence>
<gene>
    <name evidence="4" type="primary">fecR</name>
    <name evidence="4" type="ordered locus">NE1218</name>
</gene>
<evidence type="ECO:0000313" key="5">
    <source>
        <dbReference type="Proteomes" id="UP000001416"/>
    </source>
</evidence>
<keyword evidence="5" id="KW-1185">Reference proteome</keyword>
<evidence type="ECO:0000256" key="1">
    <source>
        <dbReference type="SAM" id="Phobius"/>
    </source>
</evidence>
<dbReference type="KEGG" id="neu:NE1218"/>
<keyword evidence="1" id="KW-1133">Transmembrane helix</keyword>
<dbReference type="Gene3D" id="2.60.120.1440">
    <property type="match status" value="1"/>
</dbReference>
<feature type="transmembrane region" description="Helical" evidence="1">
    <location>
        <begin position="77"/>
        <end position="95"/>
    </location>
</feature>
<dbReference type="eggNOG" id="COG3712">
    <property type="taxonomic scope" value="Bacteria"/>
</dbReference>
<dbReference type="OrthoDB" id="8534726at2"/>
<dbReference type="HOGENOM" id="CLU_050192_0_0_4"/>
<dbReference type="PANTHER" id="PTHR30273">
    <property type="entry name" value="PERIPLASMIC SIGNAL SENSOR AND SIGMA FACTOR ACTIVATOR FECR-RELATED"/>
    <property type="match status" value="1"/>
</dbReference>
<reference evidence="4 5" key="1">
    <citation type="journal article" date="2003" name="J. Bacteriol.">
        <title>Complete genome sequence of the ammonia-oxidizing bacterium and obligate chemolithoautotroph Nitrosomonas europaea.</title>
        <authorList>
            <person name="Chain P."/>
            <person name="Lamerdin J."/>
            <person name="Larimer F."/>
            <person name="Regala W."/>
            <person name="Land M."/>
            <person name="Hauser L."/>
            <person name="Hooper A."/>
            <person name="Klotz M."/>
            <person name="Norton J."/>
            <person name="Sayavedra-Soto L."/>
            <person name="Arciero D."/>
            <person name="Hommes N."/>
            <person name="Whittaker M."/>
            <person name="Arp D."/>
        </authorList>
    </citation>
    <scope>NUCLEOTIDE SEQUENCE [LARGE SCALE GENOMIC DNA]</scope>
    <source>
        <strain evidence="5">ATCC 19718 / CIP 103999 / KCTC 2705 / NBRC 14298</strain>
    </source>
</reference>
<proteinExistence type="predicted"/>
<dbReference type="InterPro" id="IPR032623">
    <property type="entry name" value="FecR_N"/>
</dbReference>
<evidence type="ECO:0000259" key="3">
    <source>
        <dbReference type="Pfam" id="PF16220"/>
    </source>
</evidence>
<evidence type="ECO:0000313" key="4">
    <source>
        <dbReference type="EMBL" id="CAD85129.1"/>
    </source>
</evidence>
<feature type="domain" description="FecR protein" evidence="2">
    <location>
        <begin position="110"/>
        <end position="202"/>
    </location>
</feature>
<accession>Q82V81</accession>
<feature type="domain" description="FecR N-terminal" evidence="3">
    <location>
        <begin position="2"/>
        <end position="43"/>
    </location>
</feature>
<dbReference type="InterPro" id="IPR006860">
    <property type="entry name" value="FecR"/>
</dbReference>
<dbReference type="PhylomeDB" id="Q82V81"/>
<protein>
    <submittedName>
        <fullName evidence="4">Putative FecR protein</fullName>
    </submittedName>
</protein>
<sequence>MEQAAEWYALLRSGEATHDDHARWQSWLEHSSDHRLAWQYVETISRSFEPIHATPDPRQTADGLWAANSRVIQRRRILTSIVALAGTGLFGWATWRHTPLPGIVLAQMADHHTATGEQREVVLSDGTHVWLNTATALNEAYHASLRRLCLITGEILIDTATDPQRPFVVDTPQGRLRALGTRFTVRLESDKTFLGVYQGSVEITSAAGTSSLIQAGQQTRFTTDASAAVEPADSARETWSRGVLVAWDMTLGDVVKELRRYRSGYLGIAPEVAGLRVFGSFPLRDTDDTLTMLASALPIRIQRTLPWWVSIEARTDADPHR</sequence>
<dbReference type="EMBL" id="AL954747">
    <property type="protein sequence ID" value="CAD85129.1"/>
    <property type="molecule type" value="Genomic_DNA"/>
</dbReference>
<organism evidence="4 5">
    <name type="scientific">Nitrosomonas europaea (strain ATCC 19718 / CIP 103999 / KCTC 2705 / NBRC 14298)</name>
    <dbReference type="NCBI Taxonomy" id="228410"/>
    <lineage>
        <taxon>Bacteria</taxon>
        <taxon>Pseudomonadati</taxon>
        <taxon>Pseudomonadota</taxon>
        <taxon>Betaproteobacteria</taxon>
        <taxon>Nitrosomonadales</taxon>
        <taxon>Nitrosomonadaceae</taxon>
        <taxon>Nitrosomonas</taxon>
    </lineage>
</organism>
<dbReference type="PANTHER" id="PTHR30273:SF2">
    <property type="entry name" value="PROTEIN FECR"/>
    <property type="match status" value="1"/>
</dbReference>
<dbReference type="DNASU" id="1082162"/>
<dbReference type="GO" id="GO:0016989">
    <property type="term" value="F:sigma factor antagonist activity"/>
    <property type="evidence" value="ECO:0007669"/>
    <property type="project" value="TreeGrafter"/>
</dbReference>
<dbReference type="Proteomes" id="UP000001416">
    <property type="component" value="Chromosome"/>
</dbReference>
<dbReference type="Pfam" id="PF04773">
    <property type="entry name" value="FecR"/>
    <property type="match status" value="1"/>
</dbReference>
<dbReference type="InterPro" id="IPR012373">
    <property type="entry name" value="Ferrdict_sens_TM"/>
</dbReference>
<dbReference type="Pfam" id="PF16220">
    <property type="entry name" value="DUF4880"/>
    <property type="match status" value="1"/>
</dbReference>
<keyword evidence="1" id="KW-0812">Transmembrane</keyword>
<dbReference type="STRING" id="228410.NE1218"/>
<keyword evidence="1" id="KW-0472">Membrane</keyword>
<name>Q82V81_NITEU</name>
<dbReference type="AlphaFoldDB" id="Q82V81"/>
<dbReference type="PIRSF" id="PIRSF018266">
    <property type="entry name" value="FecR"/>
    <property type="match status" value="1"/>
</dbReference>